<reference evidence="1 2" key="1">
    <citation type="journal article" date="2015" name="Int. J. Syst. Evol. Microbiol.">
        <title>Nitrosospira lacus sp. nov., a psychrotolerant, ammonia-oxidizing bacterium from sandy lake sediment.</title>
        <authorList>
            <person name="Urakawa H."/>
            <person name="Garcia J.C."/>
            <person name="Nielsen J.L."/>
            <person name="Le V.Q."/>
            <person name="Kozlowski J.A."/>
            <person name="Stein L.Y."/>
            <person name="Lim C.K."/>
            <person name="Pommerening-Roser A."/>
            <person name="Martens-Habbena W."/>
            <person name="Stahl D.A."/>
            <person name="Klotz M.G."/>
        </authorList>
    </citation>
    <scope>NUCLEOTIDE SEQUENCE [LARGE SCALE GENOMIC DNA]</scope>
    <source>
        <strain evidence="1 2">APG3</strain>
    </source>
</reference>
<dbReference type="RefSeq" id="WP_004177712.1">
    <property type="nucleotide sequence ID" value="NZ_CP021106.3"/>
</dbReference>
<dbReference type="EMBL" id="CP021106">
    <property type="protein sequence ID" value="ARO88154.1"/>
    <property type="molecule type" value="Genomic_DNA"/>
</dbReference>
<dbReference type="AlphaFoldDB" id="A0A1W6SQQ5"/>
<name>A0A1W6SQQ5_9PROT</name>
<dbReference type="Proteomes" id="UP000012179">
    <property type="component" value="Chromosome"/>
</dbReference>
<dbReference type="KEGG" id="nlc:EBAPG3_010410"/>
<gene>
    <name evidence="1" type="ORF">EBAPG3_010410</name>
</gene>
<protein>
    <submittedName>
        <fullName evidence="1">Uncharacterized protein</fullName>
    </submittedName>
</protein>
<accession>A0A1W6SQQ5</accession>
<keyword evidence="2" id="KW-1185">Reference proteome</keyword>
<sequence length="77" mass="8559">MADNEFNELAGRIEAISTLVLHAIADLEMSEFIDGQGFTKGMRQVAEDLQFPQPHLDATRRTLLELAGALDSARMNR</sequence>
<organism evidence="1 2">
    <name type="scientific">Nitrosospira lacus</name>
    <dbReference type="NCBI Taxonomy" id="1288494"/>
    <lineage>
        <taxon>Bacteria</taxon>
        <taxon>Pseudomonadati</taxon>
        <taxon>Pseudomonadota</taxon>
        <taxon>Betaproteobacteria</taxon>
        <taxon>Nitrosomonadales</taxon>
        <taxon>Nitrosomonadaceae</taxon>
        <taxon>Nitrosospira</taxon>
    </lineage>
</organism>
<proteinExistence type="predicted"/>
<dbReference type="OrthoDB" id="9156707at2"/>
<evidence type="ECO:0000313" key="2">
    <source>
        <dbReference type="Proteomes" id="UP000012179"/>
    </source>
</evidence>
<evidence type="ECO:0000313" key="1">
    <source>
        <dbReference type="EMBL" id="ARO88154.1"/>
    </source>
</evidence>